<gene>
    <name evidence="1" type="ORF">SAMN06265361_103170</name>
</gene>
<evidence type="ECO:0000313" key="1">
    <source>
        <dbReference type="EMBL" id="SMP18683.1"/>
    </source>
</evidence>
<proteinExistence type="predicted"/>
<protein>
    <submittedName>
        <fullName evidence="1">Uncharacterized protein</fullName>
    </submittedName>
</protein>
<dbReference type="RefSeq" id="WP_181353036.1">
    <property type="nucleotide sequence ID" value="NZ_FXTU01000003.1"/>
</dbReference>
<keyword evidence="2" id="KW-1185">Reference proteome</keyword>
<name>A0AA45WNJ2_9BACL</name>
<dbReference type="AlphaFoldDB" id="A0AA45WNJ2"/>
<comment type="caution">
    <text evidence="1">The sequence shown here is derived from an EMBL/GenBank/DDBJ whole genome shotgun (WGS) entry which is preliminary data.</text>
</comment>
<accession>A0AA45WNJ2</accession>
<reference evidence="1" key="1">
    <citation type="submission" date="2017-05" db="EMBL/GenBank/DDBJ databases">
        <authorList>
            <person name="Varghese N."/>
            <person name="Submissions S."/>
        </authorList>
    </citation>
    <scope>NUCLEOTIDE SEQUENCE</scope>
    <source>
        <strain evidence="1">DSM 45262</strain>
    </source>
</reference>
<sequence length="49" mass="5718">MSQQNDTERKIAIIKSDLMRYQNGALTTEEKRLVAALKRRLKQLESGRQ</sequence>
<organism evidence="1 2">
    <name type="scientific">Laceyella tengchongensis</name>
    <dbReference type="NCBI Taxonomy" id="574699"/>
    <lineage>
        <taxon>Bacteria</taxon>
        <taxon>Bacillati</taxon>
        <taxon>Bacillota</taxon>
        <taxon>Bacilli</taxon>
        <taxon>Bacillales</taxon>
        <taxon>Thermoactinomycetaceae</taxon>
        <taxon>Laceyella</taxon>
    </lineage>
</organism>
<dbReference type="EMBL" id="FXTU01000003">
    <property type="protein sequence ID" value="SMP18683.1"/>
    <property type="molecule type" value="Genomic_DNA"/>
</dbReference>
<dbReference type="Proteomes" id="UP001157946">
    <property type="component" value="Unassembled WGS sequence"/>
</dbReference>
<evidence type="ECO:0000313" key="2">
    <source>
        <dbReference type="Proteomes" id="UP001157946"/>
    </source>
</evidence>